<feature type="transmembrane region" description="Helical" evidence="6">
    <location>
        <begin position="102"/>
        <end position="122"/>
    </location>
</feature>
<dbReference type="FunFam" id="3.40.30.10:FF:000013">
    <property type="entry name" value="Blast:Protein SCO1 homolog, mitochondrial"/>
    <property type="match status" value="1"/>
</dbReference>
<dbReference type="OrthoDB" id="270009at2759"/>
<dbReference type="FunCoup" id="A0A1D2VF42">
    <property type="interactions" value="558"/>
</dbReference>
<dbReference type="RefSeq" id="XP_020046447.1">
    <property type="nucleotide sequence ID" value="XM_020193565.1"/>
</dbReference>
<keyword evidence="6" id="KW-0472">Membrane</keyword>
<dbReference type="Gene3D" id="3.40.30.10">
    <property type="entry name" value="Glutaredoxin"/>
    <property type="match status" value="1"/>
</dbReference>
<evidence type="ECO:0000256" key="6">
    <source>
        <dbReference type="SAM" id="Phobius"/>
    </source>
</evidence>
<protein>
    <submittedName>
        <fullName evidence="8">SCO1 protein</fullName>
    </submittedName>
</protein>
<dbReference type="InterPro" id="IPR013766">
    <property type="entry name" value="Thioredoxin_domain"/>
</dbReference>
<evidence type="ECO:0000256" key="4">
    <source>
        <dbReference type="PIRSR" id="PIRSR603782-2"/>
    </source>
</evidence>
<dbReference type="PANTHER" id="PTHR12151">
    <property type="entry name" value="ELECTRON TRANSPORT PROTIN SCO1/SENC FAMILY MEMBER"/>
    <property type="match status" value="1"/>
</dbReference>
<gene>
    <name evidence="8" type="ORF">ASCRUDRAFT_76649</name>
</gene>
<dbReference type="GO" id="GO:0045454">
    <property type="term" value="P:cell redox homeostasis"/>
    <property type="evidence" value="ECO:0007669"/>
    <property type="project" value="UniProtKB-ARBA"/>
</dbReference>
<dbReference type="GO" id="GO:0033617">
    <property type="term" value="P:mitochondrial respiratory chain complex IV assembly"/>
    <property type="evidence" value="ECO:0007669"/>
    <property type="project" value="TreeGrafter"/>
</dbReference>
<evidence type="ECO:0000313" key="8">
    <source>
        <dbReference type="EMBL" id="ODV60140.1"/>
    </source>
</evidence>
<dbReference type="SUPFAM" id="SSF52833">
    <property type="entry name" value="Thioredoxin-like"/>
    <property type="match status" value="1"/>
</dbReference>
<feature type="binding site" evidence="3">
    <location>
        <position position="179"/>
    </location>
    <ligand>
        <name>Cu cation</name>
        <dbReference type="ChEBI" id="CHEBI:23378"/>
    </ligand>
</feature>
<dbReference type="InterPro" id="IPR003782">
    <property type="entry name" value="SCO1/SenC"/>
</dbReference>
<comment type="similarity">
    <text evidence="1">Belongs to the SCO1/2 family.</text>
</comment>
<keyword evidence="3" id="KW-0479">Metal-binding</keyword>
<feature type="disulfide bond" description="Redox-active" evidence="4">
    <location>
        <begin position="179"/>
        <end position="183"/>
    </location>
</feature>
<dbReference type="Proteomes" id="UP000095038">
    <property type="component" value="Unassembled WGS sequence"/>
</dbReference>
<dbReference type="CDD" id="cd02968">
    <property type="entry name" value="SCO"/>
    <property type="match status" value="1"/>
</dbReference>
<accession>A0A1D2VF42</accession>
<evidence type="ECO:0000256" key="1">
    <source>
        <dbReference type="ARBA" id="ARBA00010996"/>
    </source>
</evidence>
<dbReference type="EMBL" id="KV454483">
    <property type="protein sequence ID" value="ODV60140.1"/>
    <property type="molecule type" value="Genomic_DNA"/>
</dbReference>
<reference evidence="9" key="1">
    <citation type="submission" date="2016-05" db="EMBL/GenBank/DDBJ databases">
        <title>Comparative genomics of biotechnologically important yeasts.</title>
        <authorList>
            <consortium name="DOE Joint Genome Institute"/>
            <person name="Riley R."/>
            <person name="Haridas S."/>
            <person name="Wolfe K.H."/>
            <person name="Lopes M.R."/>
            <person name="Hittinger C.T."/>
            <person name="Goker M."/>
            <person name="Salamov A."/>
            <person name="Wisecaver J."/>
            <person name="Long T.M."/>
            <person name="Aerts A.L."/>
            <person name="Barry K."/>
            <person name="Choi C."/>
            <person name="Clum A."/>
            <person name="Coughlan A.Y."/>
            <person name="Deshpande S."/>
            <person name="Douglass A.P."/>
            <person name="Hanson S.J."/>
            <person name="Klenk H.-P."/>
            <person name="Labutti K."/>
            <person name="Lapidus A."/>
            <person name="Lindquist E."/>
            <person name="Lipzen A."/>
            <person name="Meier-Kolthoff J.P."/>
            <person name="Ohm R.A."/>
            <person name="Otillar R.P."/>
            <person name="Pangilinan J."/>
            <person name="Peng Y."/>
            <person name="Rokas A."/>
            <person name="Rosa C.A."/>
            <person name="Scheuner C."/>
            <person name="Sibirny A.A."/>
            <person name="Slot J.C."/>
            <person name="Stielow J.B."/>
            <person name="Sun H."/>
            <person name="Kurtzman C.P."/>
            <person name="Blackwell M."/>
            <person name="Grigoriev I.V."/>
            <person name="Jeffries T.W."/>
        </authorList>
    </citation>
    <scope>NUCLEOTIDE SEQUENCE [LARGE SCALE GENOMIC DNA]</scope>
    <source>
        <strain evidence="9">DSM 1968</strain>
    </source>
</reference>
<feature type="domain" description="Thioredoxin" evidence="7">
    <location>
        <begin position="141"/>
        <end position="309"/>
    </location>
</feature>
<feature type="region of interest" description="Disordered" evidence="5">
    <location>
        <begin position="41"/>
        <end position="81"/>
    </location>
</feature>
<feature type="binding site" evidence="3">
    <location>
        <position position="183"/>
    </location>
    <ligand>
        <name>Cu cation</name>
        <dbReference type="ChEBI" id="CHEBI:23378"/>
    </ligand>
</feature>
<evidence type="ECO:0000259" key="7">
    <source>
        <dbReference type="PROSITE" id="PS51352"/>
    </source>
</evidence>
<dbReference type="AlphaFoldDB" id="A0A1D2VF42"/>
<dbReference type="GO" id="GO:0005739">
    <property type="term" value="C:mitochondrion"/>
    <property type="evidence" value="ECO:0007669"/>
    <property type="project" value="GOC"/>
</dbReference>
<keyword evidence="9" id="KW-1185">Reference proteome</keyword>
<dbReference type="Pfam" id="PF02630">
    <property type="entry name" value="SCO1-SenC"/>
    <property type="match status" value="1"/>
</dbReference>
<keyword evidence="6" id="KW-0812">Transmembrane</keyword>
<keyword evidence="4" id="KW-1015">Disulfide bond</keyword>
<feature type="compositionally biased region" description="Polar residues" evidence="5">
    <location>
        <begin position="41"/>
        <end position="57"/>
    </location>
</feature>
<dbReference type="GeneID" id="30967201"/>
<dbReference type="InterPro" id="IPR036249">
    <property type="entry name" value="Thioredoxin-like_sf"/>
</dbReference>
<dbReference type="PANTHER" id="PTHR12151:SF5">
    <property type="entry name" value="AT19154P"/>
    <property type="match status" value="1"/>
</dbReference>
<dbReference type="PROSITE" id="PS51352">
    <property type="entry name" value="THIOREDOXIN_2"/>
    <property type="match status" value="1"/>
</dbReference>
<dbReference type="GO" id="GO:0005507">
    <property type="term" value="F:copper ion binding"/>
    <property type="evidence" value="ECO:0007669"/>
    <property type="project" value="UniProtKB-ARBA"/>
</dbReference>
<keyword evidence="2 3" id="KW-0186">Copper</keyword>
<evidence type="ECO:0000256" key="3">
    <source>
        <dbReference type="PIRSR" id="PIRSR603782-1"/>
    </source>
</evidence>
<proteinExistence type="inferred from homology"/>
<evidence type="ECO:0000256" key="2">
    <source>
        <dbReference type="ARBA" id="ARBA00023008"/>
    </source>
</evidence>
<dbReference type="InParanoid" id="A0A1D2VF42"/>
<sequence>MLANRVSKRLLVGLQPVFKTPHVLPSSYLSAQNARKFSISSKCYQEQSPEPSDGESSASKKKDEGSRYYVPSSQKRKPLSRVTIGSSTDNARFRRASDTIEFSSWKAGILFVTLGTGLYFFFRYQKEKMDLQRNEESNRGYGKPLIGGPFNLIDQDGNPFSSDNLLNKFSLVYFGFTHCPDICPDELDKMSACLDILKSKYNIDIQPIFITCDPARDSPEILKEYLYEFHKDIIGLTGPYEDIKNICKAYRVYFSTPPDLKPGQDYLVDHSIYFYLMDKDGEFIDALGRNYTEETMAEHIKNHVDAFVSKEIREKRKQGWFSFLY</sequence>
<organism evidence="8 9">
    <name type="scientific">Ascoidea rubescens DSM 1968</name>
    <dbReference type="NCBI Taxonomy" id="1344418"/>
    <lineage>
        <taxon>Eukaryota</taxon>
        <taxon>Fungi</taxon>
        <taxon>Dikarya</taxon>
        <taxon>Ascomycota</taxon>
        <taxon>Saccharomycotina</taxon>
        <taxon>Saccharomycetes</taxon>
        <taxon>Ascoideaceae</taxon>
        <taxon>Ascoidea</taxon>
    </lineage>
</organism>
<feature type="binding site" evidence="3">
    <location>
        <position position="270"/>
    </location>
    <ligand>
        <name>Cu cation</name>
        <dbReference type="ChEBI" id="CHEBI:23378"/>
    </ligand>
</feature>
<evidence type="ECO:0000313" key="9">
    <source>
        <dbReference type="Proteomes" id="UP000095038"/>
    </source>
</evidence>
<dbReference type="STRING" id="1344418.A0A1D2VF42"/>
<keyword evidence="6" id="KW-1133">Transmembrane helix</keyword>
<name>A0A1D2VF42_9ASCO</name>
<evidence type="ECO:0000256" key="5">
    <source>
        <dbReference type="SAM" id="MobiDB-lite"/>
    </source>
</evidence>